<sequence length="452" mass="51357">MHKKRLVFLILLLIKIVTIILLIIYLSKRKKKPAKEIVKETIHNPPMNFWLHRHDGTGSVKFHHKNLYVNQVITSPTVTSFCNMVSKPPKKCPFWEYDSFCRNNKCVIYVNAEVYDNPCCLSFNEVLNTLCKNLPQAKGWQTKYTGCSSSPGCEKDWMPIGSKSCPSLLERNLECGKLGDLADVLQTILGAKYKSVMTLFGSKIYDELVKIPVAKLENELSKQSCLLYANVCQGQNQRQTGTCHLEKNPIGMDNPFTALVQSVKDSYFNTPYLYATLEIKVRAVGLDGGSRGWGFWNTQLPADINTFAWFIQQQGENPDYPPPPPKAGQKPVWQAGKPYALNGLWILMRDPEMGPKGLVRIRLADLDENSHTYKIVWTPQSIVFMIDNKVVYSADKKKVKIPSRHMAFHAWVDNAVFGSQKLGGKTIPAHWTHEFKGIRANEIEYIKITPFK</sequence>
<evidence type="ECO:0000313" key="3">
    <source>
        <dbReference type="EMBL" id="QBK85393.1"/>
    </source>
</evidence>
<keyword evidence="1" id="KW-0812">Transmembrane</keyword>
<feature type="domain" description="GH16" evidence="2">
    <location>
        <begin position="364"/>
        <end position="408"/>
    </location>
</feature>
<dbReference type="InterPro" id="IPR000757">
    <property type="entry name" value="Beta-glucanase-like"/>
</dbReference>
<dbReference type="SUPFAM" id="SSF49899">
    <property type="entry name" value="Concanavalin A-like lectins/glucanases"/>
    <property type="match status" value="1"/>
</dbReference>
<dbReference type="Gene3D" id="2.60.120.200">
    <property type="match status" value="1"/>
</dbReference>
<dbReference type="EMBL" id="MK500323">
    <property type="protein sequence ID" value="QBK85393.1"/>
    <property type="molecule type" value="Genomic_DNA"/>
</dbReference>
<dbReference type="Pfam" id="PF00722">
    <property type="entry name" value="Glyco_hydro_16"/>
    <property type="match status" value="1"/>
</dbReference>
<keyword evidence="1" id="KW-0472">Membrane</keyword>
<reference evidence="3" key="1">
    <citation type="journal article" date="2019" name="MBio">
        <title>Virus Genomes from Deep Sea Sediments Expand the Ocean Megavirome and Support Independent Origins of Viral Gigantism.</title>
        <authorList>
            <person name="Backstrom D."/>
            <person name="Yutin N."/>
            <person name="Jorgensen S.L."/>
            <person name="Dharamshi J."/>
            <person name="Homa F."/>
            <person name="Zaremba-Niedwiedzka K."/>
            <person name="Spang A."/>
            <person name="Wolf Y.I."/>
            <person name="Koonin E.V."/>
            <person name="Ettema T.J."/>
        </authorList>
    </citation>
    <scope>NUCLEOTIDE SEQUENCE</scope>
</reference>
<proteinExistence type="predicted"/>
<dbReference type="GO" id="GO:0005975">
    <property type="term" value="P:carbohydrate metabolic process"/>
    <property type="evidence" value="ECO:0007669"/>
    <property type="project" value="InterPro"/>
</dbReference>
<name>A0A481YQ59_9VIRU</name>
<protein>
    <submittedName>
        <fullName evidence="3">Glycosyl hydrolase family 16</fullName>
    </submittedName>
</protein>
<evidence type="ECO:0000256" key="1">
    <source>
        <dbReference type="SAM" id="Phobius"/>
    </source>
</evidence>
<dbReference type="InterPro" id="IPR013320">
    <property type="entry name" value="ConA-like_dom_sf"/>
</dbReference>
<dbReference type="GO" id="GO:0004553">
    <property type="term" value="F:hydrolase activity, hydrolyzing O-glycosyl compounds"/>
    <property type="evidence" value="ECO:0007669"/>
    <property type="project" value="InterPro"/>
</dbReference>
<gene>
    <name evidence="3" type="ORF">LCIVAC01_02020</name>
</gene>
<feature type="transmembrane region" description="Helical" evidence="1">
    <location>
        <begin position="6"/>
        <end position="26"/>
    </location>
</feature>
<keyword evidence="1" id="KW-1133">Transmembrane helix</keyword>
<organism evidence="3">
    <name type="scientific">Iridovirus LCIVAC01</name>
    <dbReference type="NCBI Taxonomy" id="2506607"/>
    <lineage>
        <taxon>Viruses</taxon>
        <taxon>Varidnaviria</taxon>
        <taxon>Bamfordvirae</taxon>
        <taxon>Nucleocytoviricota</taxon>
        <taxon>Megaviricetes</taxon>
        <taxon>Pimascovirales</taxon>
        <taxon>Pimascovirales incertae sedis</taxon>
        <taxon>Iridoviridae</taxon>
    </lineage>
</organism>
<evidence type="ECO:0000259" key="2">
    <source>
        <dbReference type="Pfam" id="PF00722"/>
    </source>
</evidence>
<keyword evidence="3" id="KW-0378">Hydrolase</keyword>
<accession>A0A481YQ59</accession>